<evidence type="ECO:0000259" key="1">
    <source>
        <dbReference type="Pfam" id="PF01434"/>
    </source>
</evidence>
<keyword evidence="2" id="KW-0131">Cell cycle</keyword>
<dbReference type="GO" id="GO:0004222">
    <property type="term" value="F:metalloendopeptidase activity"/>
    <property type="evidence" value="ECO:0007669"/>
    <property type="project" value="InterPro"/>
</dbReference>
<keyword evidence="2" id="KW-0132">Cell division</keyword>
<dbReference type="EMBL" id="CP025958">
    <property type="protein sequence ID" value="AWM40503.1"/>
    <property type="molecule type" value="Genomic_DNA"/>
</dbReference>
<evidence type="ECO:0000313" key="2">
    <source>
        <dbReference type="EMBL" id="AWM40503.1"/>
    </source>
</evidence>
<dbReference type="GO" id="GO:0006508">
    <property type="term" value="P:proteolysis"/>
    <property type="evidence" value="ECO:0007669"/>
    <property type="project" value="InterPro"/>
</dbReference>
<dbReference type="Gene3D" id="1.20.58.760">
    <property type="entry name" value="Peptidase M41"/>
    <property type="match status" value="1"/>
</dbReference>
<dbReference type="InterPro" id="IPR000642">
    <property type="entry name" value="Peptidase_M41"/>
</dbReference>
<dbReference type="AlphaFoldDB" id="A0A2Z3H3B4"/>
<keyword evidence="3" id="KW-1185">Reference proteome</keyword>
<reference evidence="2 3" key="1">
    <citation type="submission" date="2018-01" db="EMBL/GenBank/DDBJ databases">
        <title>G. obscuriglobus.</title>
        <authorList>
            <person name="Franke J."/>
            <person name="Blomberg W."/>
            <person name="Selmecki A."/>
        </authorList>
    </citation>
    <scope>NUCLEOTIDE SEQUENCE [LARGE SCALE GENOMIC DNA]</scope>
    <source>
        <strain evidence="2 3">DSM 5831</strain>
    </source>
</reference>
<organism evidence="2 3">
    <name type="scientific">Gemmata obscuriglobus</name>
    <dbReference type="NCBI Taxonomy" id="114"/>
    <lineage>
        <taxon>Bacteria</taxon>
        <taxon>Pseudomonadati</taxon>
        <taxon>Planctomycetota</taxon>
        <taxon>Planctomycetia</taxon>
        <taxon>Gemmatales</taxon>
        <taxon>Gemmataceae</taxon>
        <taxon>Gemmata</taxon>
    </lineage>
</organism>
<protein>
    <submittedName>
        <fullName evidence="2">Cell division protein FtsH</fullName>
    </submittedName>
</protein>
<accession>A0A2Z3H3B4</accession>
<dbReference type="InterPro" id="IPR037219">
    <property type="entry name" value="Peptidase_M41-like"/>
</dbReference>
<dbReference type="OrthoDB" id="6064590at2"/>
<dbReference type="KEGG" id="gog:C1280_28300"/>
<dbReference type="GO" id="GO:0005524">
    <property type="term" value="F:ATP binding"/>
    <property type="evidence" value="ECO:0007669"/>
    <property type="project" value="InterPro"/>
</dbReference>
<dbReference type="GO" id="GO:0051301">
    <property type="term" value="P:cell division"/>
    <property type="evidence" value="ECO:0007669"/>
    <property type="project" value="UniProtKB-KW"/>
</dbReference>
<gene>
    <name evidence="2" type="ORF">C1280_28300</name>
</gene>
<dbReference type="Pfam" id="PF01434">
    <property type="entry name" value="Peptidase_M41"/>
    <property type="match status" value="1"/>
</dbReference>
<dbReference type="GO" id="GO:0004176">
    <property type="term" value="F:ATP-dependent peptidase activity"/>
    <property type="evidence" value="ECO:0007669"/>
    <property type="project" value="InterPro"/>
</dbReference>
<feature type="domain" description="Peptidase M41" evidence="1">
    <location>
        <begin position="19"/>
        <end position="111"/>
    </location>
</feature>
<name>A0A2Z3H3B4_9BACT</name>
<dbReference type="SUPFAM" id="SSF140990">
    <property type="entry name" value="FtsH protease domain-like"/>
    <property type="match status" value="1"/>
</dbReference>
<dbReference type="Proteomes" id="UP000245802">
    <property type="component" value="Chromosome"/>
</dbReference>
<sequence length="173" mass="19538">MGVAPNFRHAAGRDKVVLMEPTHDEVTAYHEAGHAVIALALGRTIHKVTVLPNRERLGEVRFTKGAARPTDDWVEREILIALGGLAAEARRTGTYEMDAAAQDLRFVRRLALERKSDRQVERYEQRMLDKVEYMLADDGNWKAVELIVAELLKHGEISGRAARHLFELATKEE</sequence>
<evidence type="ECO:0000313" key="3">
    <source>
        <dbReference type="Proteomes" id="UP000245802"/>
    </source>
</evidence>
<proteinExistence type="predicted"/>